<dbReference type="EMBL" id="ABWL02000008">
    <property type="protein sequence ID" value="EFE08403.1"/>
    <property type="molecule type" value="Genomic_DNA"/>
</dbReference>
<accession>D4BCR7</accession>
<dbReference type="HOGENOM" id="CLU_2859627_0_0_6"/>
<evidence type="ECO:0000313" key="1">
    <source>
        <dbReference type="EMBL" id="EFE08403.1"/>
    </source>
</evidence>
<sequence>MDKRATPYTNWRACTGRKKNTYGTVSLIENSALPGYSDRLNNCNSYILNKFPLRQKKASILLAR</sequence>
<proteinExistence type="predicted"/>
<dbReference type="Proteomes" id="UP000003880">
    <property type="component" value="Unassembled WGS sequence"/>
</dbReference>
<name>D4BCR7_9ENTR</name>
<organism evidence="1 2">
    <name type="scientific">Citrobacter youngae ATCC 29220</name>
    <dbReference type="NCBI Taxonomy" id="500640"/>
    <lineage>
        <taxon>Bacteria</taxon>
        <taxon>Pseudomonadati</taxon>
        <taxon>Pseudomonadota</taxon>
        <taxon>Gammaproteobacteria</taxon>
        <taxon>Enterobacterales</taxon>
        <taxon>Enterobacteriaceae</taxon>
        <taxon>Citrobacter</taxon>
        <taxon>Citrobacter freundii complex</taxon>
    </lineage>
</organism>
<dbReference type="AlphaFoldDB" id="D4BCR7"/>
<reference evidence="1 2" key="1">
    <citation type="submission" date="2010-02" db="EMBL/GenBank/DDBJ databases">
        <authorList>
            <person name="Weinstock G."/>
            <person name="Sodergren E."/>
            <person name="Clifton S."/>
            <person name="Fulton L."/>
            <person name="Fulton B."/>
            <person name="Courtney L."/>
            <person name="Fronick C."/>
            <person name="Harrison M."/>
            <person name="Strong C."/>
            <person name="Farmer C."/>
            <person name="Delahaunty K."/>
            <person name="Markovic C."/>
            <person name="Hall O."/>
            <person name="Minx P."/>
            <person name="Tomlinson C."/>
            <person name="Mitreva M."/>
            <person name="Nelson J."/>
            <person name="Hou S."/>
            <person name="Wollam A."/>
            <person name="Pepin K.H."/>
            <person name="Johnson M."/>
            <person name="Bhonagiri V."/>
            <person name="Zhang X."/>
            <person name="Suruliraj S."/>
            <person name="Warren W."/>
            <person name="Chinwalla A."/>
            <person name="Mardis E.R."/>
            <person name="Wilson R.K."/>
        </authorList>
    </citation>
    <scope>NUCLEOTIDE SEQUENCE [LARGE SCALE GENOMIC DNA]</scope>
    <source>
        <strain evidence="1 2">ATCC 29220</strain>
    </source>
</reference>
<evidence type="ECO:0000313" key="2">
    <source>
        <dbReference type="Proteomes" id="UP000003880"/>
    </source>
</evidence>
<comment type="caution">
    <text evidence="1">The sequence shown here is derived from an EMBL/GenBank/DDBJ whole genome shotgun (WGS) entry which is preliminary data.</text>
</comment>
<gene>
    <name evidence="1" type="ORF">CIT292_08281</name>
</gene>
<protein>
    <submittedName>
        <fullName evidence="1">Uncharacterized protein</fullName>
    </submittedName>
</protein>